<evidence type="ECO:0000256" key="4">
    <source>
        <dbReference type="ARBA" id="ARBA00023163"/>
    </source>
</evidence>
<evidence type="ECO:0000313" key="7">
    <source>
        <dbReference type="Proteomes" id="UP001596267"/>
    </source>
</evidence>
<evidence type="ECO:0000256" key="1">
    <source>
        <dbReference type="ARBA" id="ARBA00022491"/>
    </source>
</evidence>
<keyword evidence="4" id="KW-0804">Transcription</keyword>
<accession>A0ABW1WDN3</accession>
<dbReference type="InterPro" id="IPR047057">
    <property type="entry name" value="MerR_fam"/>
</dbReference>
<dbReference type="SUPFAM" id="SSF46955">
    <property type="entry name" value="Putative DNA-binding domain"/>
    <property type="match status" value="1"/>
</dbReference>
<proteinExistence type="predicted"/>
<dbReference type="RefSeq" id="WP_253051843.1">
    <property type="nucleotide sequence ID" value="NZ_JAMXWN010000001.1"/>
</dbReference>
<sequence length="111" mass="13386">MTTNAQRDAYLYKKVITIGTVCELTGLSERQIRYYEKRKLIFPERSERGNRKYSFSDVEALMEIANRMEDGMQTSELRKEMQKKESNRYDNKLRERMIRGQLNAYFNKRDL</sequence>
<dbReference type="SMART" id="SM00422">
    <property type="entry name" value="HTH_MERR"/>
    <property type="match status" value="1"/>
</dbReference>
<keyword evidence="7" id="KW-1185">Reference proteome</keyword>
<feature type="domain" description="HTH merR-type" evidence="5">
    <location>
        <begin position="15"/>
        <end position="83"/>
    </location>
</feature>
<evidence type="ECO:0000259" key="5">
    <source>
        <dbReference type="PROSITE" id="PS50937"/>
    </source>
</evidence>
<organism evidence="6 7">
    <name type="scientific">Sporolactobacillus kofuensis</name>
    <dbReference type="NCBI Taxonomy" id="269672"/>
    <lineage>
        <taxon>Bacteria</taxon>
        <taxon>Bacillati</taxon>
        <taxon>Bacillota</taxon>
        <taxon>Bacilli</taxon>
        <taxon>Bacillales</taxon>
        <taxon>Sporolactobacillaceae</taxon>
        <taxon>Sporolactobacillus</taxon>
    </lineage>
</organism>
<dbReference type="EMBL" id="JBHSTQ010000002">
    <property type="protein sequence ID" value="MFC6385652.1"/>
    <property type="molecule type" value="Genomic_DNA"/>
</dbReference>
<evidence type="ECO:0000256" key="3">
    <source>
        <dbReference type="ARBA" id="ARBA00023125"/>
    </source>
</evidence>
<dbReference type="InterPro" id="IPR000551">
    <property type="entry name" value="MerR-type_HTH_dom"/>
</dbReference>
<reference evidence="7" key="1">
    <citation type="journal article" date="2019" name="Int. J. Syst. Evol. Microbiol.">
        <title>The Global Catalogue of Microorganisms (GCM) 10K type strain sequencing project: providing services to taxonomists for standard genome sequencing and annotation.</title>
        <authorList>
            <consortium name="The Broad Institute Genomics Platform"/>
            <consortium name="The Broad Institute Genome Sequencing Center for Infectious Disease"/>
            <person name="Wu L."/>
            <person name="Ma J."/>
        </authorList>
    </citation>
    <scope>NUCLEOTIDE SEQUENCE [LARGE SCALE GENOMIC DNA]</scope>
    <source>
        <strain evidence="7">CCUG 42001</strain>
    </source>
</reference>
<keyword evidence="1" id="KW-0678">Repressor</keyword>
<dbReference type="Proteomes" id="UP001596267">
    <property type="component" value="Unassembled WGS sequence"/>
</dbReference>
<keyword evidence="2" id="KW-0805">Transcription regulation</keyword>
<protein>
    <submittedName>
        <fullName evidence="6">MerR family transcriptional regulator</fullName>
    </submittedName>
</protein>
<dbReference type="PANTHER" id="PTHR30204:SF65">
    <property type="entry name" value="HTH-TYPE TRANSCRIPTIONAL REGULATOR TNRA"/>
    <property type="match status" value="1"/>
</dbReference>
<dbReference type="Gene3D" id="1.10.1660.10">
    <property type="match status" value="1"/>
</dbReference>
<name>A0ABW1WDN3_9BACL</name>
<dbReference type="InterPro" id="IPR009061">
    <property type="entry name" value="DNA-bd_dom_put_sf"/>
</dbReference>
<comment type="caution">
    <text evidence="6">The sequence shown here is derived from an EMBL/GenBank/DDBJ whole genome shotgun (WGS) entry which is preliminary data.</text>
</comment>
<dbReference type="Pfam" id="PF13411">
    <property type="entry name" value="MerR_1"/>
    <property type="match status" value="1"/>
</dbReference>
<gene>
    <name evidence="6" type="ORF">ACFP7A_03465</name>
</gene>
<dbReference type="PROSITE" id="PS50937">
    <property type="entry name" value="HTH_MERR_2"/>
    <property type="match status" value="1"/>
</dbReference>
<dbReference type="PANTHER" id="PTHR30204">
    <property type="entry name" value="REDOX-CYCLING DRUG-SENSING TRANSCRIPTIONAL ACTIVATOR SOXR"/>
    <property type="match status" value="1"/>
</dbReference>
<evidence type="ECO:0000256" key="2">
    <source>
        <dbReference type="ARBA" id="ARBA00023015"/>
    </source>
</evidence>
<keyword evidence="3" id="KW-0238">DNA-binding</keyword>
<evidence type="ECO:0000313" key="6">
    <source>
        <dbReference type="EMBL" id="MFC6385652.1"/>
    </source>
</evidence>